<keyword evidence="3 5" id="KW-0663">Pyridoxal phosphate</keyword>
<comment type="similarity">
    <text evidence="2">Belongs to the ACC deaminase/D-cysteine desulfhydrase family.</text>
</comment>
<evidence type="ECO:0000313" key="7">
    <source>
        <dbReference type="EMBL" id="SES77403.1"/>
    </source>
</evidence>
<keyword evidence="8" id="KW-1185">Reference proteome</keyword>
<evidence type="ECO:0000256" key="5">
    <source>
        <dbReference type="PIRSR" id="PIRSR006278-2"/>
    </source>
</evidence>
<dbReference type="InterPro" id="IPR036052">
    <property type="entry name" value="TrpB-like_PALP_sf"/>
</dbReference>
<dbReference type="Pfam" id="PF00291">
    <property type="entry name" value="PALP"/>
    <property type="match status" value="1"/>
</dbReference>
<comment type="cofactor">
    <cofactor evidence="1">
        <name>pyridoxal 5'-phosphate</name>
        <dbReference type="ChEBI" id="CHEBI:597326"/>
    </cofactor>
</comment>
<accession>A0A1H9Z958</accession>
<proteinExistence type="inferred from homology"/>
<reference evidence="8" key="1">
    <citation type="submission" date="2016-10" db="EMBL/GenBank/DDBJ databases">
        <authorList>
            <person name="Varghese N."/>
            <person name="Submissions S."/>
        </authorList>
    </citation>
    <scope>NUCLEOTIDE SEQUENCE [LARGE SCALE GENOMIC DNA]</scope>
    <source>
        <strain evidence="8">DSM 18579</strain>
    </source>
</reference>
<evidence type="ECO:0000256" key="3">
    <source>
        <dbReference type="ARBA" id="ARBA00022898"/>
    </source>
</evidence>
<feature type="modified residue" description="N6-(pyridoxal phosphate)lysine" evidence="5">
    <location>
        <position position="34"/>
    </location>
</feature>
<dbReference type="InterPro" id="IPR027278">
    <property type="entry name" value="ACCD_DCysDesulf"/>
</dbReference>
<gene>
    <name evidence="7" type="ORF">SAMN02583745_00454</name>
</gene>
<protein>
    <submittedName>
        <fullName evidence="7">1-aminocyclopropane-1-carboxylate deaminase</fullName>
    </submittedName>
</protein>
<dbReference type="PANTHER" id="PTHR43780:SF2">
    <property type="entry name" value="1-AMINOCYCLOPROPANE-1-CARBOXYLATE DEAMINASE-RELATED"/>
    <property type="match status" value="1"/>
</dbReference>
<evidence type="ECO:0000313" key="8">
    <source>
        <dbReference type="Proteomes" id="UP000242642"/>
    </source>
</evidence>
<dbReference type="OrthoDB" id="9801249at2"/>
<dbReference type="Gene3D" id="3.40.50.1100">
    <property type="match status" value="2"/>
</dbReference>
<dbReference type="InterPro" id="IPR001926">
    <property type="entry name" value="TrpB-like_PALP"/>
</dbReference>
<organism evidence="7 8">
    <name type="scientific">Thorsellia anophelis DSM 18579</name>
    <dbReference type="NCBI Taxonomy" id="1123402"/>
    <lineage>
        <taxon>Bacteria</taxon>
        <taxon>Pseudomonadati</taxon>
        <taxon>Pseudomonadota</taxon>
        <taxon>Gammaproteobacteria</taxon>
        <taxon>Enterobacterales</taxon>
        <taxon>Thorselliaceae</taxon>
        <taxon>Thorsellia</taxon>
    </lineage>
</organism>
<dbReference type="EMBL" id="FOHV01000003">
    <property type="protein sequence ID" value="SES77403.1"/>
    <property type="molecule type" value="Genomic_DNA"/>
</dbReference>
<name>A0A1H9Z958_9GAMM</name>
<dbReference type="SUPFAM" id="SSF53686">
    <property type="entry name" value="Tryptophan synthase beta subunit-like PLP-dependent enzymes"/>
    <property type="match status" value="1"/>
</dbReference>
<dbReference type="GO" id="GO:0019148">
    <property type="term" value="F:D-cysteine desulfhydrase activity"/>
    <property type="evidence" value="ECO:0007669"/>
    <property type="project" value="TreeGrafter"/>
</dbReference>
<dbReference type="AlphaFoldDB" id="A0A1H9Z958"/>
<dbReference type="RefSeq" id="WP_093317477.1">
    <property type="nucleotide sequence ID" value="NZ_FOHV01000003.1"/>
</dbReference>
<dbReference type="PIRSF" id="PIRSF006278">
    <property type="entry name" value="ACCD_DCysDesulf"/>
    <property type="match status" value="1"/>
</dbReference>
<sequence length="306" mass="33629">MFNLNAVINQDLKQWPNITIKREDAIHPDVSGNKYRKLHLNLDAAKKQGKTTLLTFGGAYSNHIAATAAAGALYGFKTIGVIRGEELAHSVNLNPTLSFAANSGMTLHFVSRDMYRNKNNEQMIAQLAKQYGEFYLIPEGGTNLLAIEGCRSILTHEDAAFDVIATAVGTGGTITGIIQSALSHQEVIGFPALRGDFLTDEIKAWLDKDAIEVLAKWSLNHHYHFGGYGKTTPELIAFINAFYRTEGILLDPIYTGKMVFGIIDKLNRGYLNKTQKILIIHTGGLQGIAGFNAHQKSTNKQDIIIL</sequence>
<evidence type="ECO:0000256" key="4">
    <source>
        <dbReference type="PIRSR" id="PIRSR006278-1"/>
    </source>
</evidence>
<evidence type="ECO:0000259" key="6">
    <source>
        <dbReference type="Pfam" id="PF00291"/>
    </source>
</evidence>
<dbReference type="PANTHER" id="PTHR43780">
    <property type="entry name" value="1-AMINOCYCLOPROPANE-1-CARBOXYLATE DEAMINASE-RELATED"/>
    <property type="match status" value="1"/>
</dbReference>
<feature type="active site" description="Nucleophile" evidence="4">
    <location>
        <position position="61"/>
    </location>
</feature>
<feature type="domain" description="Tryptophan synthase beta chain-like PALP" evidence="6">
    <location>
        <begin position="17"/>
        <end position="283"/>
    </location>
</feature>
<dbReference type="Proteomes" id="UP000242642">
    <property type="component" value="Unassembled WGS sequence"/>
</dbReference>
<evidence type="ECO:0000256" key="2">
    <source>
        <dbReference type="ARBA" id="ARBA00008639"/>
    </source>
</evidence>
<evidence type="ECO:0000256" key="1">
    <source>
        <dbReference type="ARBA" id="ARBA00001933"/>
    </source>
</evidence>
<dbReference type="STRING" id="1123402.SAMN02583745_00454"/>